<keyword evidence="4" id="KW-0804">Transcription</keyword>
<dbReference type="AlphaFoldDB" id="A0A166UQ38"/>
<feature type="region of interest" description="Disordered" evidence="5">
    <location>
        <begin position="236"/>
        <end position="287"/>
    </location>
</feature>
<dbReference type="GO" id="GO:0001228">
    <property type="term" value="F:DNA-binding transcription activator activity, RNA polymerase II-specific"/>
    <property type="evidence" value="ECO:0007669"/>
    <property type="project" value="InterPro"/>
</dbReference>
<evidence type="ECO:0000313" key="7">
    <source>
        <dbReference type="EMBL" id="OAA32818.1"/>
    </source>
</evidence>
<organism evidence="7 8">
    <name type="scientific">Moelleriella libera RCEF 2490</name>
    <dbReference type="NCBI Taxonomy" id="1081109"/>
    <lineage>
        <taxon>Eukaryota</taxon>
        <taxon>Fungi</taxon>
        <taxon>Dikarya</taxon>
        <taxon>Ascomycota</taxon>
        <taxon>Pezizomycotina</taxon>
        <taxon>Sordariomycetes</taxon>
        <taxon>Hypocreomycetidae</taxon>
        <taxon>Hypocreales</taxon>
        <taxon>Clavicipitaceae</taxon>
        <taxon>Moelleriella</taxon>
    </lineage>
</organism>
<dbReference type="InterPro" id="IPR027113">
    <property type="entry name" value="Transc_fact_NFYB/HAP3"/>
</dbReference>
<keyword evidence="3" id="KW-0238">DNA-binding</keyword>
<dbReference type="PANTHER" id="PTHR11064:SF9">
    <property type="entry name" value="NUCLEAR TRANSCRIPTION FACTOR Y SUBUNIT BETA"/>
    <property type="match status" value="1"/>
</dbReference>
<evidence type="ECO:0000256" key="5">
    <source>
        <dbReference type="SAM" id="MobiDB-lite"/>
    </source>
</evidence>
<dbReference type="STRING" id="1081109.A0A166UQ38"/>
<comment type="caution">
    <text evidence="7">The sequence shown here is derived from an EMBL/GenBank/DDBJ whole genome shotgun (WGS) entry which is preliminary data.</text>
</comment>
<evidence type="ECO:0000256" key="4">
    <source>
        <dbReference type="ARBA" id="ARBA00023163"/>
    </source>
</evidence>
<sequence>MSDSPQSPPKDVEQSVQSPDDEGQMNDNQDPHSAGGISGYDFEVKEQDRWLPIANGESRALYPRRSSRLARPTHPPAHVLFLPELLLFYWCPAMSSHSPPASSGTSCHAKADTADEPDANIRNFAPVARIMKNALPDNAKIAKEAKECMQECVSEFISFITSEANRPPRSSHSASEKCQQEKRKTVNGEDILFAMTSLGFENYAEALKVYLSKYREQQNQTNRERVMENTWGGNMAQGEKGEASATSEFAGNAAGDGGSNAAESSTDANYMYGQHNSHNGAAAGEGY</sequence>
<evidence type="ECO:0000313" key="8">
    <source>
        <dbReference type="Proteomes" id="UP000078544"/>
    </source>
</evidence>
<evidence type="ECO:0000259" key="6">
    <source>
        <dbReference type="Pfam" id="PF00808"/>
    </source>
</evidence>
<feature type="region of interest" description="Disordered" evidence="5">
    <location>
        <begin position="1"/>
        <end position="41"/>
    </location>
</feature>
<evidence type="ECO:0000256" key="2">
    <source>
        <dbReference type="ARBA" id="ARBA00023015"/>
    </source>
</evidence>
<dbReference type="GO" id="GO:0016602">
    <property type="term" value="C:CCAAT-binding factor complex"/>
    <property type="evidence" value="ECO:0007669"/>
    <property type="project" value="InterPro"/>
</dbReference>
<dbReference type="InterPro" id="IPR009072">
    <property type="entry name" value="Histone-fold"/>
</dbReference>
<keyword evidence="2" id="KW-0805">Transcription regulation</keyword>
<proteinExistence type="inferred from homology"/>
<keyword evidence="8" id="KW-1185">Reference proteome</keyword>
<gene>
    <name evidence="7" type="ORF">AAL_00283</name>
</gene>
<evidence type="ECO:0000256" key="3">
    <source>
        <dbReference type="ARBA" id="ARBA00023125"/>
    </source>
</evidence>
<dbReference type="SUPFAM" id="SSF47113">
    <property type="entry name" value="Histone-fold"/>
    <property type="match status" value="1"/>
</dbReference>
<dbReference type="CDD" id="cd22907">
    <property type="entry name" value="HFD_NFYB"/>
    <property type="match status" value="1"/>
</dbReference>
<accession>A0A166UQ38</accession>
<dbReference type="InterPro" id="IPR003958">
    <property type="entry name" value="CBFA_NFYB_domain"/>
</dbReference>
<dbReference type="GO" id="GO:0000978">
    <property type="term" value="F:RNA polymerase II cis-regulatory region sequence-specific DNA binding"/>
    <property type="evidence" value="ECO:0007669"/>
    <property type="project" value="TreeGrafter"/>
</dbReference>
<comment type="similarity">
    <text evidence="1">Belongs to the NFYB/HAP3 subunit family.</text>
</comment>
<dbReference type="GO" id="GO:0046982">
    <property type="term" value="F:protein heterodimerization activity"/>
    <property type="evidence" value="ECO:0007669"/>
    <property type="project" value="InterPro"/>
</dbReference>
<dbReference type="PANTHER" id="PTHR11064">
    <property type="entry name" value="CCAAT-BINDING TRANSCRIPTION FACTOR-RELATED"/>
    <property type="match status" value="1"/>
</dbReference>
<evidence type="ECO:0000256" key="1">
    <source>
        <dbReference type="ARBA" id="ARBA00009053"/>
    </source>
</evidence>
<dbReference type="OrthoDB" id="386949at2759"/>
<feature type="domain" description="Transcription factor CBF/NF-Y/archaeal histone" evidence="6">
    <location>
        <begin position="125"/>
        <end position="195"/>
    </location>
</feature>
<dbReference type="PRINTS" id="PR00615">
    <property type="entry name" value="CCAATSUBUNTA"/>
</dbReference>
<feature type="compositionally biased region" description="Polar residues" evidence="5">
    <location>
        <begin position="263"/>
        <end position="279"/>
    </location>
</feature>
<dbReference type="EMBL" id="AZGY01000001">
    <property type="protein sequence ID" value="OAA32818.1"/>
    <property type="molecule type" value="Genomic_DNA"/>
</dbReference>
<protein>
    <submittedName>
        <fullName evidence="7">CCAAT-binding protein subunit HAP3</fullName>
    </submittedName>
</protein>
<reference evidence="7 8" key="1">
    <citation type="journal article" date="2016" name="Genome Biol. Evol.">
        <title>Divergent and convergent evolution of fungal pathogenicity.</title>
        <authorList>
            <person name="Shang Y."/>
            <person name="Xiao G."/>
            <person name="Zheng P."/>
            <person name="Cen K."/>
            <person name="Zhan S."/>
            <person name="Wang C."/>
        </authorList>
    </citation>
    <scope>NUCLEOTIDE SEQUENCE [LARGE SCALE GENOMIC DNA]</scope>
    <source>
        <strain evidence="7 8">RCEF 2490</strain>
    </source>
</reference>
<name>A0A166UQ38_9HYPO</name>
<dbReference type="Gene3D" id="1.10.20.10">
    <property type="entry name" value="Histone, subunit A"/>
    <property type="match status" value="1"/>
</dbReference>
<dbReference type="Proteomes" id="UP000078544">
    <property type="component" value="Unassembled WGS sequence"/>
</dbReference>
<dbReference type="Pfam" id="PF00808">
    <property type="entry name" value="CBFD_NFYB_HMF"/>
    <property type="match status" value="1"/>
</dbReference>